<gene>
    <name evidence="1" type="ORF">bsdcttw_34800</name>
</gene>
<evidence type="ECO:0000313" key="1">
    <source>
        <dbReference type="EMBL" id="BCK00440.1"/>
    </source>
</evidence>
<accession>A0A7I8DPW8</accession>
<reference evidence="1 2" key="2">
    <citation type="submission" date="2020-08" db="EMBL/GenBank/DDBJ databases">
        <authorList>
            <person name="Ueki A."/>
            <person name="Tonouchi A."/>
        </authorList>
    </citation>
    <scope>NUCLEOTIDE SEQUENCE [LARGE SCALE GENOMIC DNA]</scope>
    <source>
        <strain evidence="1 2">CTTW</strain>
    </source>
</reference>
<evidence type="ECO:0000313" key="2">
    <source>
        <dbReference type="Proteomes" id="UP000515703"/>
    </source>
</evidence>
<dbReference type="RefSeq" id="WP_185256110.1">
    <property type="nucleotide sequence ID" value="NZ_AP023368.1"/>
</dbReference>
<dbReference type="AlphaFoldDB" id="A0A7I8DPW8"/>
<proteinExistence type="predicted"/>
<dbReference type="KEGG" id="acht:bsdcttw_34800"/>
<sequence length="289" mass="33285">MNLTLAERFTLISFNGRESEHREAAKQSILKILAVAIYLEEHYNSTSDIWTFSKEAIKSAIKGANKKTLERTYFERLQNYQLISKVNSLLGCDLYYDKNIQLKVYVSNSKEFDCQLDQLKAEFLEEGPITDDSIILVWLLLESLTFFQVFSCSEQDKIFKKMTRLREESELAKRLYPIELRSLWGTLSAGFLLMKSQAAATETGKGLNYIFPFFERKYSVFIDTESYLPNAETRLKNVLDRIAAQGHVYEVLRGGAVPIVKIDNVKYELLPSAVGKYPVHGVRLRLYNL</sequence>
<keyword evidence="2" id="KW-1185">Reference proteome</keyword>
<dbReference type="EMBL" id="AP023368">
    <property type="protein sequence ID" value="BCK00440.1"/>
    <property type="molecule type" value="Genomic_DNA"/>
</dbReference>
<organism evidence="1 2">
    <name type="scientific">Anaerocolumna chitinilytica</name>
    <dbReference type="NCBI Taxonomy" id="1727145"/>
    <lineage>
        <taxon>Bacteria</taxon>
        <taxon>Bacillati</taxon>
        <taxon>Bacillota</taxon>
        <taxon>Clostridia</taxon>
        <taxon>Lachnospirales</taxon>
        <taxon>Lachnospiraceae</taxon>
        <taxon>Anaerocolumna</taxon>
    </lineage>
</organism>
<name>A0A7I8DPW8_9FIRM</name>
<reference evidence="1 2" key="1">
    <citation type="submission" date="2020-08" db="EMBL/GenBank/DDBJ databases">
        <title>Draft genome sequencing of an Anaerocolumna strain isolated from anoxic soil subjected to BSD treatment.</title>
        <authorList>
            <person name="Uek A."/>
            <person name="Tonouchi A."/>
        </authorList>
    </citation>
    <scope>NUCLEOTIDE SEQUENCE [LARGE SCALE GENOMIC DNA]</scope>
    <source>
        <strain evidence="1 2">CTTW</strain>
    </source>
</reference>
<dbReference type="Proteomes" id="UP000515703">
    <property type="component" value="Chromosome"/>
</dbReference>
<protein>
    <submittedName>
        <fullName evidence="1">Uncharacterized protein</fullName>
    </submittedName>
</protein>